<dbReference type="InterPro" id="IPR036667">
    <property type="entry name" value="PTS_IIB_sorbose-sp_sf"/>
</dbReference>
<comment type="function">
    <text evidence="16">The phosphoenolpyruvate-dependent sugar phosphotransferase system (sugar PTS), a major carbohydrate active transport system, catalyzes the phosphorylation of incoming sugar substrates concomitantly with their translocation across the cell membrane. The enzyme II ManXYZ PTS system is involved in mannose transport.</text>
</comment>
<gene>
    <name evidence="21" type="ORF">MAQA_15541</name>
</gene>
<evidence type="ECO:0000256" key="6">
    <source>
        <dbReference type="ARBA" id="ARBA00021685"/>
    </source>
</evidence>
<evidence type="ECO:0000313" key="21">
    <source>
        <dbReference type="EMBL" id="EUJ16649.1"/>
    </source>
</evidence>
<dbReference type="STRING" id="1265818.MAQA_15541"/>
<proteinExistence type="predicted"/>
<comment type="caution">
    <text evidence="21">The sequence shown here is derived from an EMBL/GenBank/DDBJ whole genome shotgun (WGS) entry which is preliminary data.</text>
</comment>
<comment type="subcellular location">
    <subcellularLocation>
        <location evidence="2">Cell membrane</location>
    </subcellularLocation>
    <subcellularLocation>
        <location evidence="3">Cytoplasm</location>
    </subcellularLocation>
</comment>
<dbReference type="GO" id="GO:0016301">
    <property type="term" value="F:kinase activity"/>
    <property type="evidence" value="ECO:0007669"/>
    <property type="project" value="UniProtKB-KW"/>
</dbReference>
<dbReference type="SUPFAM" id="SSF52728">
    <property type="entry name" value="PTS IIb component"/>
    <property type="match status" value="1"/>
</dbReference>
<dbReference type="InterPro" id="IPR013789">
    <property type="entry name" value="PTS_EIIA_man"/>
</dbReference>
<dbReference type="Pfam" id="PF03610">
    <property type="entry name" value="EIIA-man"/>
    <property type="match status" value="1"/>
</dbReference>
<evidence type="ECO:0000259" key="20">
    <source>
        <dbReference type="PROSITE" id="PS51101"/>
    </source>
</evidence>
<evidence type="ECO:0000256" key="9">
    <source>
        <dbReference type="ARBA" id="ARBA00022490"/>
    </source>
</evidence>
<dbReference type="EC" id="2.7.1.191" evidence="5"/>
<dbReference type="EMBL" id="AOCG01000021">
    <property type="protein sequence ID" value="EUJ16649.1"/>
    <property type="molecule type" value="Genomic_DNA"/>
</dbReference>
<feature type="domain" description="PTS EIIB type-4" evidence="20">
    <location>
        <begin position="162"/>
        <end position="327"/>
    </location>
</feature>
<dbReference type="InterPro" id="IPR004720">
    <property type="entry name" value="PTS_IIB_sorbose-sp"/>
</dbReference>
<evidence type="ECO:0000256" key="14">
    <source>
        <dbReference type="ARBA" id="ARBA00022777"/>
    </source>
</evidence>
<dbReference type="PATRIC" id="fig|1265818.5.peg.3138"/>
<dbReference type="OrthoDB" id="9788818at2"/>
<keyword evidence="12" id="KW-0808">Transferase</keyword>
<evidence type="ECO:0000256" key="11">
    <source>
        <dbReference type="ARBA" id="ARBA00022597"/>
    </source>
</evidence>
<dbReference type="InterPro" id="IPR033887">
    <property type="entry name" value="PTS_IIA_man"/>
</dbReference>
<dbReference type="PANTHER" id="PTHR33799:SF1">
    <property type="entry name" value="PTS SYSTEM MANNOSE-SPECIFIC EIIAB COMPONENT-RELATED"/>
    <property type="match status" value="1"/>
</dbReference>
<evidence type="ECO:0000256" key="10">
    <source>
        <dbReference type="ARBA" id="ARBA00022553"/>
    </source>
</evidence>
<evidence type="ECO:0000256" key="16">
    <source>
        <dbReference type="ARBA" id="ARBA00023757"/>
    </source>
</evidence>
<accession>W7AN30</accession>
<keyword evidence="9" id="KW-0963">Cytoplasm</keyword>
<keyword evidence="13" id="KW-0598">Phosphotransferase system</keyword>
<dbReference type="InterPro" id="IPR004701">
    <property type="entry name" value="PTS_EIIA_man-typ"/>
</dbReference>
<dbReference type="GO" id="GO:0008982">
    <property type="term" value="F:protein-N(PI)-phosphohistidine-sugar phosphotransferase activity"/>
    <property type="evidence" value="ECO:0007669"/>
    <property type="project" value="InterPro"/>
</dbReference>
<dbReference type="Proteomes" id="UP000019246">
    <property type="component" value="Unassembled WGS sequence"/>
</dbReference>
<dbReference type="InterPro" id="IPR051471">
    <property type="entry name" value="Bacterial_PTS_sugar_comp"/>
</dbReference>
<evidence type="ECO:0000256" key="4">
    <source>
        <dbReference type="ARBA" id="ARBA00011738"/>
    </source>
</evidence>
<evidence type="ECO:0000256" key="18">
    <source>
        <dbReference type="ARBA" id="ARBA00032197"/>
    </source>
</evidence>
<keyword evidence="10" id="KW-0597">Phosphoprotein</keyword>
<keyword evidence="8" id="KW-1003">Cell membrane</keyword>
<comment type="catalytic activity">
    <reaction evidence="1">
        <text>D-mannose(out) + N(pros)-phospho-L-histidyl-[protein] = D-mannose 6-phosphate(in) + L-histidyl-[protein]</text>
        <dbReference type="Rhea" id="RHEA:49232"/>
        <dbReference type="Rhea" id="RHEA-COMP:9745"/>
        <dbReference type="Rhea" id="RHEA-COMP:9746"/>
        <dbReference type="ChEBI" id="CHEBI:4208"/>
        <dbReference type="ChEBI" id="CHEBI:29979"/>
        <dbReference type="ChEBI" id="CHEBI:58735"/>
        <dbReference type="ChEBI" id="CHEBI:64837"/>
        <dbReference type="EC" id="2.7.1.191"/>
    </reaction>
</comment>
<keyword evidence="15" id="KW-0472">Membrane</keyword>
<evidence type="ECO:0000256" key="15">
    <source>
        <dbReference type="ARBA" id="ARBA00023136"/>
    </source>
</evidence>
<dbReference type="Pfam" id="PF03830">
    <property type="entry name" value="PTSIIB_sorb"/>
    <property type="match status" value="1"/>
</dbReference>
<organism evidence="21 22">
    <name type="scientific">Listeria aquatica FSL S10-1188</name>
    <dbReference type="NCBI Taxonomy" id="1265818"/>
    <lineage>
        <taxon>Bacteria</taxon>
        <taxon>Bacillati</taxon>
        <taxon>Bacillota</taxon>
        <taxon>Bacilli</taxon>
        <taxon>Bacillales</taxon>
        <taxon>Listeriaceae</taxon>
        <taxon>Listeria</taxon>
    </lineage>
</organism>
<dbReference type="Gene3D" id="3.40.50.510">
    <property type="entry name" value="Phosphotransferase system, mannose-type IIA component"/>
    <property type="match status" value="1"/>
</dbReference>
<dbReference type="PROSITE" id="PS51096">
    <property type="entry name" value="PTS_EIIA_TYPE_4"/>
    <property type="match status" value="1"/>
</dbReference>
<keyword evidence="7" id="KW-0813">Transport</keyword>
<feature type="domain" description="PTS EIIA type-4" evidence="19">
    <location>
        <begin position="1"/>
        <end position="126"/>
    </location>
</feature>
<evidence type="ECO:0000256" key="5">
    <source>
        <dbReference type="ARBA" id="ARBA00011929"/>
    </source>
</evidence>
<evidence type="ECO:0000256" key="3">
    <source>
        <dbReference type="ARBA" id="ARBA00004496"/>
    </source>
</evidence>
<evidence type="ECO:0000256" key="13">
    <source>
        <dbReference type="ARBA" id="ARBA00022683"/>
    </source>
</evidence>
<dbReference type="CDD" id="cd00001">
    <property type="entry name" value="PTS_IIB_man"/>
    <property type="match status" value="1"/>
</dbReference>
<protein>
    <recommendedName>
        <fullName evidence="6">PTS system mannose-specific EIIAB component</fullName>
        <ecNumber evidence="5">2.7.1.191</ecNumber>
    </recommendedName>
    <alternativeName>
        <fullName evidence="18">EIIAB-Man</fullName>
    </alternativeName>
    <alternativeName>
        <fullName evidence="17">EIII-Man</fullName>
    </alternativeName>
</protein>
<keyword evidence="11" id="KW-0762">Sugar transport</keyword>
<evidence type="ECO:0000256" key="1">
    <source>
        <dbReference type="ARBA" id="ARBA00000514"/>
    </source>
</evidence>
<evidence type="ECO:0000256" key="7">
    <source>
        <dbReference type="ARBA" id="ARBA00022448"/>
    </source>
</evidence>
<sequence length="334" mass="36282">MVGIILATHGEFAAGILQSGSMIFGEQENVKAITLMPNEGPDDVRAKMEEAISSFDNQDEVLFLVDLWGGTPFNQANNLFEDHKDKWAIVAGLNLPMLIEAYASRFTMESAQEIAAHIIETGKEGIRIKPEELEPKQETAGGASADAQPKEALAPGTVVGDGKIKFVLARIDSRLLHGQVATAWTKSTLPNRIIVVSDAVSKDDLRKKLIEQAAPPGVKANVIPINKMIEIAKDPRFGNTKALLLFENPEDVLRVVEGGVDIEEVNVGSLAHSVGKVVVSKVLSMGQEDVDAFEKLKEKGVKFDVRKVPNDSRGNIDELLKKAEAELKKTIEVT</sequence>
<dbReference type="PANTHER" id="PTHR33799">
    <property type="entry name" value="PTS PERMEASE-RELATED-RELATED"/>
    <property type="match status" value="1"/>
</dbReference>
<dbReference type="Gene3D" id="3.40.35.10">
    <property type="entry name" value="Phosphotransferase system, sorbose subfamily IIB component"/>
    <property type="match status" value="1"/>
</dbReference>
<evidence type="ECO:0000259" key="19">
    <source>
        <dbReference type="PROSITE" id="PS51096"/>
    </source>
</evidence>
<evidence type="ECO:0000256" key="8">
    <source>
        <dbReference type="ARBA" id="ARBA00022475"/>
    </source>
</evidence>
<comment type="subunit">
    <text evidence="4">Homodimer.</text>
</comment>
<name>W7AN30_9LIST</name>
<keyword evidence="14" id="KW-0418">Kinase</keyword>
<dbReference type="CDD" id="cd00006">
    <property type="entry name" value="PTS_IIA_man"/>
    <property type="match status" value="1"/>
</dbReference>
<keyword evidence="22" id="KW-1185">Reference proteome</keyword>
<evidence type="ECO:0000256" key="2">
    <source>
        <dbReference type="ARBA" id="ARBA00004236"/>
    </source>
</evidence>
<dbReference type="GO" id="GO:0005737">
    <property type="term" value="C:cytoplasm"/>
    <property type="evidence" value="ECO:0007669"/>
    <property type="project" value="UniProtKB-SubCell"/>
</dbReference>
<dbReference type="GO" id="GO:0009401">
    <property type="term" value="P:phosphoenolpyruvate-dependent sugar phosphotransferase system"/>
    <property type="evidence" value="ECO:0007669"/>
    <property type="project" value="UniProtKB-KW"/>
</dbReference>
<dbReference type="AlphaFoldDB" id="W7AN30"/>
<dbReference type="InterPro" id="IPR036662">
    <property type="entry name" value="PTS_EIIA_man-typ_sf"/>
</dbReference>
<evidence type="ECO:0000313" key="22">
    <source>
        <dbReference type="Proteomes" id="UP000019246"/>
    </source>
</evidence>
<dbReference type="GO" id="GO:0005886">
    <property type="term" value="C:plasma membrane"/>
    <property type="evidence" value="ECO:0007669"/>
    <property type="project" value="UniProtKB-SubCell"/>
</dbReference>
<dbReference type="SUPFAM" id="SSF53062">
    <property type="entry name" value="PTS system fructose IIA component-like"/>
    <property type="match status" value="1"/>
</dbReference>
<dbReference type="RefSeq" id="WP_036074430.1">
    <property type="nucleotide sequence ID" value="NZ_AOCG01000021.1"/>
</dbReference>
<evidence type="ECO:0000256" key="17">
    <source>
        <dbReference type="ARBA" id="ARBA00030229"/>
    </source>
</evidence>
<dbReference type="NCBIfam" id="TIGR00824">
    <property type="entry name" value="EIIA-man"/>
    <property type="match status" value="1"/>
</dbReference>
<reference evidence="21 22" key="1">
    <citation type="journal article" date="2014" name="Int. J. Syst. Evol. Microbiol.">
        <title>Listeria floridensis sp. nov., Listeria aquatica sp. nov., Listeria cornellensis sp. nov., Listeria riparia sp. nov. and Listeria grandensis sp. nov., from agricultural and natural environments.</title>
        <authorList>
            <person name="den Bakker H.C."/>
            <person name="Warchocki S."/>
            <person name="Wright E.M."/>
            <person name="Allred A.F."/>
            <person name="Ahlstrom C."/>
            <person name="Manuel C.S."/>
            <person name="Stasiewicz M.J."/>
            <person name="Burrell A."/>
            <person name="Roof S."/>
            <person name="Strawn L."/>
            <person name="Fortes E.D."/>
            <person name="Nightingale K.K."/>
            <person name="Kephart D."/>
            <person name="Wiedmann M."/>
        </authorList>
    </citation>
    <scope>NUCLEOTIDE SEQUENCE [LARGE SCALE GENOMIC DNA]</scope>
    <source>
        <strain evidence="21 22">FSL S10-1188</strain>
    </source>
</reference>
<evidence type="ECO:0000256" key="12">
    <source>
        <dbReference type="ARBA" id="ARBA00022679"/>
    </source>
</evidence>
<dbReference type="PROSITE" id="PS51101">
    <property type="entry name" value="PTS_EIIB_TYPE_4"/>
    <property type="match status" value="1"/>
</dbReference>